<feature type="chain" id="PRO_5005554702" evidence="2">
    <location>
        <begin position="21"/>
        <end position="83"/>
    </location>
</feature>
<dbReference type="GeneID" id="93687124"/>
<dbReference type="PATRIC" id="fig|1306953.7.peg.1680"/>
<evidence type="ECO:0000313" key="4">
    <source>
        <dbReference type="Proteomes" id="UP000037446"/>
    </source>
</evidence>
<proteinExistence type="predicted"/>
<keyword evidence="2" id="KW-0732">Signal</keyword>
<dbReference type="EMBL" id="JYNE01000028">
    <property type="protein sequence ID" value="KNH01008.1"/>
    <property type="molecule type" value="Genomic_DNA"/>
</dbReference>
<feature type="signal peptide" evidence="2">
    <location>
        <begin position="1"/>
        <end position="20"/>
    </location>
</feature>
<name>A0A0L1KAP4_9SPHN</name>
<evidence type="ECO:0000313" key="3">
    <source>
        <dbReference type="EMBL" id="KNH01008.1"/>
    </source>
</evidence>
<dbReference type="AlphaFoldDB" id="A0A0L1KAP4"/>
<protein>
    <submittedName>
        <fullName evidence="3">Uncharacterized protein</fullName>
    </submittedName>
</protein>
<reference evidence="3" key="1">
    <citation type="submission" date="2015-02" db="EMBL/GenBank/DDBJ databases">
        <authorList>
            <person name="Chooi Y.-H."/>
        </authorList>
    </citation>
    <scope>NUCLEOTIDE SEQUENCE [LARGE SCALE GENOMIC DNA]</scope>
    <source>
        <strain evidence="3">LAMA 915</strain>
    </source>
</reference>
<accession>A0A0L1KAP4</accession>
<evidence type="ECO:0000256" key="1">
    <source>
        <dbReference type="SAM" id="MobiDB-lite"/>
    </source>
</evidence>
<feature type="compositionally biased region" description="Acidic residues" evidence="1">
    <location>
        <begin position="65"/>
        <end position="83"/>
    </location>
</feature>
<dbReference type="STRING" id="1306953.J121_1636"/>
<gene>
    <name evidence="3" type="ORF">J121_1636</name>
</gene>
<evidence type="ECO:0000256" key="2">
    <source>
        <dbReference type="SAM" id="SignalP"/>
    </source>
</evidence>
<sequence>MNKTALLAALPLALTLGACGEPIDGSDTADLGNDTTTAPAADAPDDGPLDYEPGEDGLLQSDMEPMGDDDAADETAMDDDAAM</sequence>
<dbReference type="PROSITE" id="PS51257">
    <property type="entry name" value="PROKAR_LIPOPROTEIN"/>
    <property type="match status" value="1"/>
</dbReference>
<organism evidence="3 4">
    <name type="scientific">Qipengyuania citrea LAMA 915</name>
    <dbReference type="NCBI Taxonomy" id="1306953"/>
    <lineage>
        <taxon>Bacteria</taxon>
        <taxon>Pseudomonadati</taxon>
        <taxon>Pseudomonadota</taxon>
        <taxon>Alphaproteobacteria</taxon>
        <taxon>Sphingomonadales</taxon>
        <taxon>Erythrobacteraceae</taxon>
        <taxon>Qipengyuania</taxon>
    </lineage>
</organism>
<dbReference type="Proteomes" id="UP000037446">
    <property type="component" value="Unassembled WGS sequence"/>
</dbReference>
<comment type="caution">
    <text evidence="3">The sequence shown here is derived from an EMBL/GenBank/DDBJ whole genome shotgun (WGS) entry which is preliminary data.</text>
</comment>
<feature type="region of interest" description="Disordered" evidence="1">
    <location>
        <begin position="20"/>
        <end position="83"/>
    </location>
</feature>
<dbReference type="RefSeq" id="WP_050601750.1">
    <property type="nucleotide sequence ID" value="NZ_JYNE01000028.1"/>
</dbReference>
<feature type="compositionally biased region" description="Acidic residues" evidence="1">
    <location>
        <begin position="43"/>
        <end position="55"/>
    </location>
</feature>